<dbReference type="Pfam" id="PF08839">
    <property type="entry name" value="CDT1"/>
    <property type="match status" value="1"/>
</dbReference>
<proteinExistence type="inferred from homology"/>
<accession>A0A8I6RD69</accession>
<comment type="similarity">
    <text evidence="1">Belongs to the Cdt1 family.</text>
</comment>
<dbReference type="GO" id="GO:0003677">
    <property type="term" value="F:DNA binding"/>
    <property type="evidence" value="ECO:0007669"/>
    <property type="project" value="InterPro"/>
</dbReference>
<dbReference type="CDD" id="cd08767">
    <property type="entry name" value="Cdt1_c"/>
    <property type="match status" value="1"/>
</dbReference>
<organism evidence="6 7">
    <name type="scientific">Cimex lectularius</name>
    <name type="common">Bed bug</name>
    <name type="synonym">Acanthia lectularia</name>
    <dbReference type="NCBI Taxonomy" id="79782"/>
    <lineage>
        <taxon>Eukaryota</taxon>
        <taxon>Metazoa</taxon>
        <taxon>Ecdysozoa</taxon>
        <taxon>Arthropoda</taxon>
        <taxon>Hexapoda</taxon>
        <taxon>Insecta</taxon>
        <taxon>Pterygota</taxon>
        <taxon>Neoptera</taxon>
        <taxon>Paraneoptera</taxon>
        <taxon>Hemiptera</taxon>
        <taxon>Heteroptera</taxon>
        <taxon>Panheteroptera</taxon>
        <taxon>Cimicomorpha</taxon>
        <taxon>Cimicidae</taxon>
        <taxon>Cimex</taxon>
    </lineage>
</organism>
<dbReference type="OrthoDB" id="341730at2759"/>
<dbReference type="InterPro" id="IPR032054">
    <property type="entry name" value="Cdt1_C"/>
</dbReference>
<dbReference type="GO" id="GO:0030174">
    <property type="term" value="P:regulation of DNA-templated DNA replication initiation"/>
    <property type="evidence" value="ECO:0007669"/>
    <property type="project" value="InterPro"/>
</dbReference>
<dbReference type="GO" id="GO:0005634">
    <property type="term" value="C:nucleus"/>
    <property type="evidence" value="ECO:0007669"/>
    <property type="project" value="TreeGrafter"/>
</dbReference>
<feature type="region of interest" description="Disordered" evidence="4">
    <location>
        <begin position="67"/>
        <end position="125"/>
    </location>
</feature>
<sequence>MALQTSIAEYFNSKKRPAADEIVRSPKVVVLEGVPQETGDFAECCASPKSDALSAYQDSPAAEKLVVYRESPKSAGPKSVQAPKLQRKTPRTAKRIARKDSSETTNGDIRRSLLPSFQNADNEVEPEKDVIVPFQVRGLPSPKKKTKAASIFAKEENDVKKSELVKNGKTQELRLSEVKDKLLKSSRLEKLKQALKKVNESQGQLREVEAKKEALQNSPTFKKFTKIEIEVPTSAGKNFMDETRVASSPSTLRAAVFKSPSKYPPGKMPYISPRKLFDSPQKSPLTSPTKSPAFQTYYNLACAGKPTLVLPYKYKFLAEIFRSVDTVVSIMFNRKETIFFEKLKASVQQMSKKNLTENILGQIKSVLPNSYTFRREKRHTFSNQGEKYELVISPILDGKDHLGPSLLLERQREFFKSLLELVKDHHEVYLQSLIPPLTVPKDKLTRWHPEFNIDNCPDVPSATMPQCLDNEKISSAKEVLTRARDLIGINTRMDKALERLCEKKDKENGITPASQALPGLANALKGIPKSLLEKVRARQAAKAAEFLTRSPEETKRRLEFTRLPEMARIIRNMFVLERKNILSKYTVLEKMQNSYREHLTNKELERHLDLLKESVPGWVIVYDVDGESYVKLAKDADMSRVMTRLEELISENRLNF</sequence>
<evidence type="ECO:0000256" key="1">
    <source>
        <dbReference type="ARBA" id="ARBA00008356"/>
    </source>
</evidence>
<dbReference type="GO" id="GO:0071163">
    <property type="term" value="P:DNA replication preinitiation complex assembly"/>
    <property type="evidence" value="ECO:0007669"/>
    <property type="project" value="InterPro"/>
</dbReference>
<evidence type="ECO:0000256" key="4">
    <source>
        <dbReference type="SAM" id="MobiDB-lite"/>
    </source>
</evidence>
<evidence type="ECO:0000256" key="2">
    <source>
        <dbReference type="ARBA" id="ARBA00023306"/>
    </source>
</evidence>
<feature type="coiled-coil region" evidence="3">
    <location>
        <begin position="188"/>
        <end position="218"/>
    </location>
</feature>
<dbReference type="SUPFAM" id="SSF46785">
    <property type="entry name" value="Winged helix' DNA-binding domain"/>
    <property type="match status" value="1"/>
</dbReference>
<dbReference type="GO" id="GO:0070182">
    <property type="term" value="F:DNA polymerase binding"/>
    <property type="evidence" value="ECO:0007669"/>
    <property type="project" value="TreeGrafter"/>
</dbReference>
<dbReference type="CTD" id="13535"/>
<evidence type="ECO:0000313" key="7">
    <source>
        <dbReference type="Proteomes" id="UP000494040"/>
    </source>
</evidence>
<dbReference type="InterPro" id="IPR036390">
    <property type="entry name" value="WH_DNA-bd_sf"/>
</dbReference>
<dbReference type="Pfam" id="PF16679">
    <property type="entry name" value="CDT1_C"/>
    <property type="match status" value="1"/>
</dbReference>
<dbReference type="SMART" id="SM01075">
    <property type="entry name" value="CDT1"/>
    <property type="match status" value="1"/>
</dbReference>
<dbReference type="CDD" id="cd08674">
    <property type="entry name" value="Cdt1_m"/>
    <property type="match status" value="1"/>
</dbReference>
<name>A0A8I6RD69_CIMLE</name>
<dbReference type="InterPro" id="IPR045173">
    <property type="entry name" value="Cdt1"/>
</dbReference>
<dbReference type="OMA" id="GMRTPTK"/>
<dbReference type="PANTHER" id="PTHR28637:SF1">
    <property type="entry name" value="DNA REPLICATION FACTOR CDT1"/>
    <property type="match status" value="1"/>
</dbReference>
<dbReference type="KEGG" id="clec:106663527"/>
<reference evidence="6" key="1">
    <citation type="submission" date="2022-01" db="UniProtKB">
        <authorList>
            <consortium name="EnsemblMetazoa"/>
        </authorList>
    </citation>
    <scope>IDENTIFICATION</scope>
</reference>
<evidence type="ECO:0000259" key="5">
    <source>
        <dbReference type="SMART" id="SM01075"/>
    </source>
</evidence>
<dbReference type="Proteomes" id="UP000494040">
    <property type="component" value="Unassembled WGS sequence"/>
</dbReference>
<dbReference type="AlphaFoldDB" id="A0A8I6RD69"/>
<keyword evidence="2" id="KW-0131">Cell cycle</keyword>
<dbReference type="RefSeq" id="XP_014243903.1">
    <property type="nucleotide sequence ID" value="XM_014388417.2"/>
</dbReference>
<dbReference type="PANTHER" id="PTHR28637">
    <property type="entry name" value="DNA REPLICATION FACTOR CDT1"/>
    <property type="match status" value="1"/>
</dbReference>
<dbReference type="InterPro" id="IPR038090">
    <property type="entry name" value="Cdt1_C_WH_dom_sf"/>
</dbReference>
<dbReference type="GeneID" id="106663527"/>
<dbReference type="Gene3D" id="1.10.10.1420">
    <property type="entry name" value="DNA replication factor Cdt1, C-terminal WH domain"/>
    <property type="match status" value="1"/>
</dbReference>
<evidence type="ECO:0000313" key="6">
    <source>
        <dbReference type="EnsemblMetazoa" id="XP_014243903.1"/>
    </source>
</evidence>
<feature type="domain" description="CDT1 Geminin-binding" evidence="5">
    <location>
        <begin position="310"/>
        <end position="466"/>
    </location>
</feature>
<keyword evidence="3" id="KW-0175">Coiled coil</keyword>
<dbReference type="GO" id="GO:0000278">
    <property type="term" value="P:mitotic cell cycle"/>
    <property type="evidence" value="ECO:0007669"/>
    <property type="project" value="TreeGrafter"/>
</dbReference>
<protein>
    <recommendedName>
        <fullName evidence="5">CDT1 Geminin-binding domain-containing protein</fullName>
    </recommendedName>
</protein>
<keyword evidence="7" id="KW-1185">Reference proteome</keyword>
<feature type="compositionally biased region" description="Basic residues" evidence="4">
    <location>
        <begin position="85"/>
        <end position="97"/>
    </location>
</feature>
<dbReference type="GO" id="GO:0000076">
    <property type="term" value="P:DNA replication checkpoint signaling"/>
    <property type="evidence" value="ECO:0007669"/>
    <property type="project" value="TreeGrafter"/>
</dbReference>
<evidence type="ECO:0000256" key="3">
    <source>
        <dbReference type="SAM" id="Coils"/>
    </source>
</evidence>
<dbReference type="EnsemblMetazoa" id="XM_014388417.2">
    <property type="protein sequence ID" value="XP_014243903.1"/>
    <property type="gene ID" value="LOC106663527"/>
</dbReference>
<dbReference type="InterPro" id="IPR014939">
    <property type="entry name" value="CDT1_Gemini-bd-like"/>
</dbReference>